<proteinExistence type="predicted"/>
<evidence type="ECO:0000313" key="3">
    <source>
        <dbReference type="Proteomes" id="UP001219862"/>
    </source>
</evidence>
<dbReference type="InterPro" id="IPR012902">
    <property type="entry name" value="N_methyl_site"/>
</dbReference>
<comment type="caution">
    <text evidence="2">The sequence shown here is derived from an EMBL/GenBank/DDBJ whole genome shotgun (WGS) entry which is preliminary data.</text>
</comment>
<organism evidence="2 3">
    <name type="scientific">Roseateles koreensis</name>
    <dbReference type="NCBI Taxonomy" id="2987526"/>
    <lineage>
        <taxon>Bacteria</taxon>
        <taxon>Pseudomonadati</taxon>
        <taxon>Pseudomonadota</taxon>
        <taxon>Betaproteobacteria</taxon>
        <taxon>Burkholderiales</taxon>
        <taxon>Sphaerotilaceae</taxon>
        <taxon>Roseateles</taxon>
    </lineage>
</organism>
<dbReference type="Proteomes" id="UP001219862">
    <property type="component" value="Unassembled WGS sequence"/>
</dbReference>
<evidence type="ECO:0000313" key="2">
    <source>
        <dbReference type="EMBL" id="MDC8785493.1"/>
    </source>
</evidence>
<feature type="transmembrane region" description="Helical" evidence="1">
    <location>
        <begin position="20"/>
        <end position="40"/>
    </location>
</feature>
<evidence type="ECO:0000256" key="1">
    <source>
        <dbReference type="SAM" id="Phobius"/>
    </source>
</evidence>
<keyword evidence="1" id="KW-1133">Transmembrane helix</keyword>
<dbReference type="PROSITE" id="PS00409">
    <property type="entry name" value="PROKAR_NTER_METHYL"/>
    <property type="match status" value="1"/>
</dbReference>
<dbReference type="RefSeq" id="WP_273596602.1">
    <property type="nucleotide sequence ID" value="NZ_JAQQXS010000007.1"/>
</dbReference>
<reference evidence="2 3" key="1">
    <citation type="submission" date="2022-10" db="EMBL/GenBank/DDBJ databases">
        <title>paucibacter sp. hw8 Genome sequencing.</title>
        <authorList>
            <person name="Park S."/>
        </authorList>
    </citation>
    <scope>NUCLEOTIDE SEQUENCE [LARGE SCALE GENOMIC DNA]</scope>
    <source>
        <strain evidence="3">hw8</strain>
    </source>
</reference>
<dbReference type="Pfam" id="PF07963">
    <property type="entry name" value="N_methyl"/>
    <property type="match status" value="1"/>
</dbReference>
<sequence length="385" mass="40730">MIATSFHAGASRRHSAGFTLVELMVGAAVGLLATLVIALVMSKAEGFKRSAASGTDAQVNGGMAIYALQRQLKMAGYGLITASAAQGCTLSAKQGMGTLPTTLAPVLITAGANGASDQIRVLGSSKTSYSLPTKVIAPYYDPHDTTGKALRFAVATALGANGGDLMAVIYGADKPCQIFQVSADPSIIRQIDRVDDGKWNQPGFPDTATTPLSSSFTPFLVNLGALSDVTYSISADFRLQQSTVDYTTLLTSSQDVQSNIVVLKALYGKDTDMNATVDTYDNVGPKNNAEWMQVKALRVAVLARSAQYEKDEVTTTLPQWDVGSVGTIPDASTCGTSKCITLHADLVSSDWKHYRYKVFDTLVPLRNQVWSDFVTTPGAATSSGQ</sequence>
<keyword evidence="1" id="KW-0812">Transmembrane</keyword>
<gene>
    <name evidence="2" type="ORF">PRZ01_09845</name>
</gene>
<keyword evidence="3" id="KW-1185">Reference proteome</keyword>
<name>A0ABT5KRF5_9BURK</name>
<accession>A0ABT5KRF5</accession>
<dbReference type="EMBL" id="JAQQXS010000007">
    <property type="protein sequence ID" value="MDC8785493.1"/>
    <property type="molecule type" value="Genomic_DNA"/>
</dbReference>
<keyword evidence="1" id="KW-0472">Membrane</keyword>
<dbReference type="Pfam" id="PF16074">
    <property type="entry name" value="PilW"/>
    <property type="match status" value="1"/>
</dbReference>
<protein>
    <submittedName>
        <fullName evidence="2">PilW family protein</fullName>
    </submittedName>
</protein>
<dbReference type="InterPro" id="IPR032092">
    <property type="entry name" value="PilW"/>
</dbReference>